<dbReference type="InterPro" id="IPR011990">
    <property type="entry name" value="TPR-like_helical_dom_sf"/>
</dbReference>
<dbReference type="PANTHER" id="PTHR45641">
    <property type="entry name" value="TETRATRICOPEPTIDE REPEAT PROTEIN (AFU_ORTHOLOGUE AFUA_6G03870)"/>
    <property type="match status" value="1"/>
</dbReference>
<evidence type="ECO:0000313" key="4">
    <source>
        <dbReference type="EMBL" id="QEE30641.1"/>
    </source>
</evidence>
<dbReference type="PANTHER" id="PTHR45641:SF19">
    <property type="entry name" value="NEPHROCYSTIN-3"/>
    <property type="match status" value="1"/>
</dbReference>
<keyword evidence="2" id="KW-0802">TPR repeat</keyword>
<evidence type="ECO:0000256" key="1">
    <source>
        <dbReference type="ARBA" id="ARBA00022737"/>
    </source>
</evidence>
<sequence>MSTARVAPCVLKQRLAMIWLIVTALSPVFFDSAIVYARPAMQASPGAEHTAKPIQATTQQMYRKLIQESEQRNDPPARQGYLWAVLAASYHDIGNIAESQRAYEHALPLLAQSPQSRGNYATALDNLGSIYLELGNIADAEKVRTQAFHLREEIGNPIDLARGHEHLAEVLLARHRFKEAEQHARAAYDTLSAKPEPDDMDAPTAEHPQYTQRRGNTMLAALITLVFAECNQSELQECLQAAKQADQIATQEFASGSLEQAHAAMALGFAQWKTGDVSTADQTLRSGMAMMKARLGEGHPLVLDSMYEYREFLQAQHRKADLSSLDHQIKDVKEHRPATACANCTISVFALR</sequence>
<dbReference type="Proteomes" id="UP000321820">
    <property type="component" value="Chromosome"/>
</dbReference>
<reference evidence="4 5" key="1">
    <citation type="submission" date="2019-08" db="EMBL/GenBank/DDBJ databases">
        <title>Complete genome sequence of Terriglobus albidus strain ORNL.</title>
        <authorList>
            <person name="Podar M."/>
        </authorList>
    </citation>
    <scope>NUCLEOTIDE SEQUENCE [LARGE SCALE GENOMIC DNA]</scope>
    <source>
        <strain evidence="4 5">ORNL</strain>
    </source>
</reference>
<dbReference type="Gene3D" id="1.25.40.10">
    <property type="entry name" value="Tetratricopeptide repeat domain"/>
    <property type="match status" value="2"/>
</dbReference>
<name>A0A5B9EJZ1_9BACT</name>
<accession>A0A5B9EJZ1</accession>
<dbReference type="OrthoDB" id="113059at2"/>
<proteinExistence type="predicted"/>
<evidence type="ECO:0000313" key="5">
    <source>
        <dbReference type="Proteomes" id="UP000321820"/>
    </source>
</evidence>
<organism evidence="4 5">
    <name type="scientific">Terriglobus albidus</name>
    <dbReference type="NCBI Taxonomy" id="1592106"/>
    <lineage>
        <taxon>Bacteria</taxon>
        <taxon>Pseudomonadati</taxon>
        <taxon>Acidobacteriota</taxon>
        <taxon>Terriglobia</taxon>
        <taxon>Terriglobales</taxon>
        <taxon>Acidobacteriaceae</taxon>
        <taxon>Terriglobus</taxon>
    </lineage>
</organism>
<protein>
    <submittedName>
        <fullName evidence="4">Tetratricopeptide repeat protein</fullName>
    </submittedName>
</protein>
<dbReference type="SUPFAM" id="SSF48452">
    <property type="entry name" value="TPR-like"/>
    <property type="match status" value="1"/>
</dbReference>
<keyword evidence="1" id="KW-0677">Repeat</keyword>
<dbReference type="Pfam" id="PF13424">
    <property type="entry name" value="TPR_12"/>
    <property type="match status" value="1"/>
</dbReference>
<dbReference type="KEGG" id="talb:FTW19_23205"/>
<feature type="region of interest" description="Disordered" evidence="3">
    <location>
        <begin position="192"/>
        <end position="211"/>
    </location>
</feature>
<evidence type="ECO:0000256" key="2">
    <source>
        <dbReference type="ARBA" id="ARBA00022803"/>
    </source>
</evidence>
<keyword evidence="5" id="KW-1185">Reference proteome</keyword>
<gene>
    <name evidence="4" type="ORF">FTW19_23205</name>
</gene>
<dbReference type="AlphaFoldDB" id="A0A5B9EJZ1"/>
<evidence type="ECO:0000256" key="3">
    <source>
        <dbReference type="SAM" id="MobiDB-lite"/>
    </source>
</evidence>
<dbReference type="EMBL" id="CP042806">
    <property type="protein sequence ID" value="QEE30641.1"/>
    <property type="molecule type" value="Genomic_DNA"/>
</dbReference>
<dbReference type="RefSeq" id="WP_147649947.1">
    <property type="nucleotide sequence ID" value="NZ_CP042806.1"/>
</dbReference>